<proteinExistence type="predicted"/>
<gene>
    <name evidence="1" type="ORF">EVA_16258</name>
</gene>
<accession>J9FL68</accession>
<comment type="caution">
    <text evidence="1">The sequence shown here is derived from an EMBL/GenBank/DDBJ whole genome shotgun (WGS) entry which is preliminary data.</text>
</comment>
<protein>
    <submittedName>
        <fullName evidence="1">Uncharacterized protein</fullName>
    </submittedName>
</protein>
<dbReference type="AlphaFoldDB" id="J9FL68"/>
<organism evidence="1">
    <name type="scientific">gut metagenome</name>
    <dbReference type="NCBI Taxonomy" id="749906"/>
    <lineage>
        <taxon>unclassified sequences</taxon>
        <taxon>metagenomes</taxon>
        <taxon>organismal metagenomes</taxon>
    </lineage>
</organism>
<sequence length="30" mass="3466">AVSNTDGKHQCKWRGKKLLGLMDILDYVIY</sequence>
<reference evidence="1" key="1">
    <citation type="journal article" date="2012" name="PLoS ONE">
        <title>Gene sets for utilization of primary and secondary nutrition supplies in the distal gut of endangered iberian lynx.</title>
        <authorList>
            <person name="Alcaide M."/>
            <person name="Messina E."/>
            <person name="Richter M."/>
            <person name="Bargiela R."/>
            <person name="Peplies J."/>
            <person name="Huws S.A."/>
            <person name="Newbold C.J."/>
            <person name="Golyshin P.N."/>
            <person name="Simon M.A."/>
            <person name="Lopez G."/>
            <person name="Yakimov M.M."/>
            <person name="Ferrer M."/>
        </authorList>
    </citation>
    <scope>NUCLEOTIDE SEQUENCE</scope>
</reference>
<dbReference type="EMBL" id="AMCI01005701">
    <property type="protein sequence ID" value="EJW95636.1"/>
    <property type="molecule type" value="Genomic_DNA"/>
</dbReference>
<evidence type="ECO:0000313" key="1">
    <source>
        <dbReference type="EMBL" id="EJW95636.1"/>
    </source>
</evidence>
<feature type="non-terminal residue" evidence="1">
    <location>
        <position position="1"/>
    </location>
</feature>
<name>J9FL68_9ZZZZ</name>